<reference evidence="4" key="1">
    <citation type="submission" date="2016-10" db="EMBL/GenBank/DDBJ databases">
        <authorList>
            <person name="Varghese N."/>
            <person name="Submissions S."/>
        </authorList>
    </citation>
    <scope>NUCLEOTIDE SEQUENCE [LARGE SCALE GENOMIC DNA]</scope>
    <source>
        <strain evidence="4">DSM 11005</strain>
    </source>
</reference>
<evidence type="ECO:0000256" key="1">
    <source>
        <dbReference type="ARBA" id="ARBA00023027"/>
    </source>
</evidence>
<dbReference type="InterPro" id="IPR050627">
    <property type="entry name" value="Nitroreductase/BluB"/>
</dbReference>
<gene>
    <name evidence="3" type="ORF">SAMN04487864_10513</name>
</gene>
<dbReference type="PANTHER" id="PTHR23026:SF125">
    <property type="entry name" value="OXYGEN-INSENSITIVE NAD(P)H NITROREDUCTASE"/>
    <property type="match status" value="1"/>
</dbReference>
<dbReference type="Proteomes" id="UP000198943">
    <property type="component" value="Unassembled WGS sequence"/>
</dbReference>
<dbReference type="InterPro" id="IPR000415">
    <property type="entry name" value="Nitroreductase-like"/>
</dbReference>
<dbReference type="PANTHER" id="PTHR23026">
    <property type="entry name" value="NADPH NITROREDUCTASE"/>
    <property type="match status" value="1"/>
</dbReference>
<dbReference type="Pfam" id="PF00881">
    <property type="entry name" value="Nitroreductase"/>
    <property type="match status" value="1"/>
</dbReference>
<sequence length="204" mass="23114">MDALTLIKSRHSTRKFLQKPVEKEKLDLVIEAGRFAPSGGNNQTTHFIVIQDKVVLEELARIAREEFAKMELTPDTYASLATAIKLSKKGNYVFHYNAPVLILTANRIDYGNNMADCSCAVENMMLMANALDLGSCWINQVNWLNRNHVMVAYLKKLGMQEGETVYVSMVLGYPDTEDGLPFRRVVERKGNPVTYVNCRCNFEE</sequence>
<dbReference type="InterPro" id="IPR029479">
    <property type="entry name" value="Nitroreductase"/>
</dbReference>
<dbReference type="EMBL" id="FMYW01000005">
    <property type="protein sequence ID" value="SDC32497.1"/>
    <property type="molecule type" value="Genomic_DNA"/>
</dbReference>
<dbReference type="CDD" id="cd02136">
    <property type="entry name" value="PnbA_NfnB-like"/>
    <property type="match status" value="1"/>
</dbReference>
<evidence type="ECO:0000259" key="2">
    <source>
        <dbReference type="Pfam" id="PF00881"/>
    </source>
</evidence>
<keyword evidence="1" id="KW-0520">NAD</keyword>
<dbReference type="RefSeq" id="WP_093729956.1">
    <property type="nucleotide sequence ID" value="NZ_FMYW01000005.1"/>
</dbReference>
<protein>
    <submittedName>
        <fullName evidence="3">Nitroreductase</fullName>
    </submittedName>
</protein>
<accession>A0A1G6KNK9</accession>
<dbReference type="GO" id="GO:0005829">
    <property type="term" value="C:cytosol"/>
    <property type="evidence" value="ECO:0007669"/>
    <property type="project" value="TreeGrafter"/>
</dbReference>
<dbReference type="AlphaFoldDB" id="A0A1G6KNK9"/>
<name>A0A1G6KNK9_9FIRM</name>
<keyword evidence="4" id="KW-1185">Reference proteome</keyword>
<organism evidence="3 4">
    <name type="scientific">Succiniclasticum ruminis</name>
    <dbReference type="NCBI Taxonomy" id="40841"/>
    <lineage>
        <taxon>Bacteria</taxon>
        <taxon>Bacillati</taxon>
        <taxon>Bacillota</taxon>
        <taxon>Negativicutes</taxon>
        <taxon>Acidaminococcales</taxon>
        <taxon>Acidaminococcaceae</taxon>
        <taxon>Succiniclasticum</taxon>
    </lineage>
</organism>
<dbReference type="OrthoDB" id="9812105at2"/>
<dbReference type="Gene3D" id="3.40.109.10">
    <property type="entry name" value="NADH Oxidase"/>
    <property type="match status" value="1"/>
</dbReference>
<proteinExistence type="predicted"/>
<evidence type="ECO:0000313" key="4">
    <source>
        <dbReference type="Proteomes" id="UP000198943"/>
    </source>
</evidence>
<dbReference type="GO" id="GO:0046857">
    <property type="term" value="F:oxidoreductase activity, acting on other nitrogenous compounds as donors, with NAD or NADP as acceptor"/>
    <property type="evidence" value="ECO:0007669"/>
    <property type="project" value="TreeGrafter"/>
</dbReference>
<feature type="domain" description="Nitroreductase" evidence="2">
    <location>
        <begin position="7"/>
        <end position="173"/>
    </location>
</feature>
<evidence type="ECO:0000313" key="3">
    <source>
        <dbReference type="EMBL" id="SDC32497.1"/>
    </source>
</evidence>
<dbReference type="SUPFAM" id="SSF55469">
    <property type="entry name" value="FMN-dependent nitroreductase-like"/>
    <property type="match status" value="1"/>
</dbReference>
<dbReference type="GO" id="GO:0046256">
    <property type="term" value="P:2,4,6-trinitrotoluene catabolic process"/>
    <property type="evidence" value="ECO:0007669"/>
    <property type="project" value="TreeGrafter"/>
</dbReference>